<evidence type="ECO:0000313" key="3">
    <source>
        <dbReference type="Proteomes" id="UP001223079"/>
    </source>
</evidence>
<dbReference type="PANTHER" id="PTHR42831">
    <property type="entry name" value="FE-S PROTEIN MATURATION AUXILIARY FACTOR YITW"/>
    <property type="match status" value="1"/>
</dbReference>
<accession>A0ABT9YQQ1</accession>
<dbReference type="InterPro" id="IPR002744">
    <property type="entry name" value="MIP18-like"/>
</dbReference>
<evidence type="ECO:0000313" key="2">
    <source>
        <dbReference type="EMBL" id="MDQ0221917.1"/>
    </source>
</evidence>
<dbReference type="Proteomes" id="UP001223079">
    <property type="component" value="Unassembled WGS sequence"/>
</dbReference>
<comment type="caution">
    <text evidence="2">The sequence shown here is derived from an EMBL/GenBank/DDBJ whole genome shotgun (WGS) entry which is preliminary data.</text>
</comment>
<proteinExistence type="predicted"/>
<evidence type="ECO:0000259" key="1">
    <source>
        <dbReference type="Pfam" id="PF01883"/>
    </source>
</evidence>
<gene>
    <name evidence="2" type="ORF">J2S23_000453</name>
</gene>
<dbReference type="SUPFAM" id="SSF117916">
    <property type="entry name" value="Fe-S cluster assembly (FSCA) domain-like"/>
    <property type="match status" value="1"/>
</dbReference>
<dbReference type="Gene3D" id="3.30.300.130">
    <property type="entry name" value="Fe-S cluster assembly (FSCA)"/>
    <property type="match status" value="1"/>
</dbReference>
<sequence length="113" mass="12922">MRDDIKLNERAAAISPKLIEKLETIYDPDIELDIYNLGLIYEITLDEDGTCHFVMTFTDMGCSCADTLPDEIIASLLEIEEIEKVKVEIVWSPVWKMTRISRYGRIALGISPR</sequence>
<organism evidence="2 3">
    <name type="scientific">Streptococcus moroccensis</name>
    <dbReference type="NCBI Taxonomy" id="1451356"/>
    <lineage>
        <taxon>Bacteria</taxon>
        <taxon>Bacillati</taxon>
        <taxon>Bacillota</taxon>
        <taxon>Bacilli</taxon>
        <taxon>Lactobacillales</taxon>
        <taxon>Streptococcaceae</taxon>
        <taxon>Streptococcus</taxon>
    </lineage>
</organism>
<reference evidence="2 3" key="1">
    <citation type="submission" date="2023-07" db="EMBL/GenBank/DDBJ databases">
        <title>Genomic Encyclopedia of Type Strains, Phase IV (KMG-IV): sequencing the most valuable type-strain genomes for metagenomic binning, comparative biology and taxonomic classification.</title>
        <authorList>
            <person name="Goeker M."/>
        </authorList>
    </citation>
    <scope>NUCLEOTIDE SEQUENCE [LARGE SCALE GENOMIC DNA]</scope>
    <source>
        <strain evidence="2 3">DSM 105143</strain>
    </source>
</reference>
<dbReference type="EMBL" id="JAUSTM010000003">
    <property type="protein sequence ID" value="MDQ0221917.1"/>
    <property type="molecule type" value="Genomic_DNA"/>
</dbReference>
<dbReference type="InterPro" id="IPR052339">
    <property type="entry name" value="Fe-S_Maturation_MIP18"/>
</dbReference>
<dbReference type="PANTHER" id="PTHR42831:SF1">
    <property type="entry name" value="FE-S PROTEIN MATURATION AUXILIARY FACTOR YITW"/>
    <property type="match status" value="1"/>
</dbReference>
<name>A0ABT9YQQ1_9STRE</name>
<dbReference type="InterPro" id="IPR034904">
    <property type="entry name" value="FSCA_dom_sf"/>
</dbReference>
<keyword evidence="3" id="KW-1185">Reference proteome</keyword>
<protein>
    <submittedName>
        <fullName evidence="2">Metal-sulfur cluster biosynthetic enzyme</fullName>
    </submittedName>
</protein>
<feature type="domain" description="MIP18 family-like" evidence="1">
    <location>
        <begin position="20"/>
        <end position="89"/>
    </location>
</feature>
<dbReference type="RefSeq" id="WP_307121146.1">
    <property type="nucleotide sequence ID" value="NZ_JAUSTM010000003.1"/>
</dbReference>
<dbReference type="Pfam" id="PF01883">
    <property type="entry name" value="FeS_assembly_P"/>
    <property type="match status" value="1"/>
</dbReference>